<accession>A0A644ZWH8</accession>
<dbReference type="EMBL" id="VSSQ01010607">
    <property type="protein sequence ID" value="MPM44768.1"/>
    <property type="molecule type" value="Genomic_DNA"/>
</dbReference>
<protein>
    <recommendedName>
        <fullName evidence="2">Tail sheath protein C-terminal domain-containing protein</fullName>
    </recommendedName>
</protein>
<proteinExistence type="predicted"/>
<organism evidence="1">
    <name type="scientific">bioreactor metagenome</name>
    <dbReference type="NCBI Taxonomy" id="1076179"/>
    <lineage>
        <taxon>unclassified sequences</taxon>
        <taxon>metagenomes</taxon>
        <taxon>ecological metagenomes</taxon>
    </lineage>
</organism>
<dbReference type="AlphaFoldDB" id="A0A644ZWH8"/>
<comment type="caution">
    <text evidence="1">The sequence shown here is derived from an EMBL/GenBank/DDBJ whole genome shotgun (WGS) entry which is preliminary data.</text>
</comment>
<reference evidence="1" key="1">
    <citation type="submission" date="2019-08" db="EMBL/GenBank/DDBJ databases">
        <authorList>
            <person name="Kucharzyk K."/>
            <person name="Murdoch R.W."/>
            <person name="Higgins S."/>
            <person name="Loffler F."/>
        </authorList>
    </citation>
    <scope>NUCLEOTIDE SEQUENCE</scope>
</reference>
<evidence type="ECO:0000313" key="1">
    <source>
        <dbReference type="EMBL" id="MPM44768.1"/>
    </source>
</evidence>
<evidence type="ECO:0008006" key="2">
    <source>
        <dbReference type="Google" id="ProtNLM"/>
    </source>
</evidence>
<dbReference type="InterPro" id="IPR019694">
    <property type="entry name" value="Phage_HP1_Orf23"/>
</dbReference>
<sequence length="414" mass="42874">MDGVTLGSYTVVTSDDVNDVATGLRLAINNLTSTTGYAAAGSAAEVTLTAPAGKGASINGGSHLAFASTGTGAATVTQFSSGVSSVLKPIHYIISEYFRIQPKGELWVMLCEDPGTWADFSEVQTLKTASNGAIRQYLFFASSLCEVDADYVTAMQTEMATLESEYAYASSLLALDMSSVTDLTTLPDLRALSAPKVSVAIGQGGTGSVGAEIAAVCGYSVTNAGAVLGLMSLAKVHEDIGYIKKYDISGTELTVPAMANGTLLSAISNGALTSLNEKGYIFGMSEIGITGTFVNDSNCAVAVTSDYAYIEDNRAIDKACRAVRAALLPELKGPLYPDATTGKLSAGTVKYFEELGNTAIAQMIKDGELAGGQTLINADQDVVTTSNLNITVELVKVATARAITVSIGFVLKLS</sequence>
<name>A0A644ZWH8_9ZZZZ</name>
<dbReference type="Pfam" id="PF10758">
    <property type="entry name" value="DUF2586"/>
    <property type="match status" value="1"/>
</dbReference>
<gene>
    <name evidence="1" type="ORF">SDC9_91449</name>
</gene>